<evidence type="ECO:0008006" key="3">
    <source>
        <dbReference type="Google" id="ProtNLM"/>
    </source>
</evidence>
<dbReference type="Proteomes" id="UP000054359">
    <property type="component" value="Unassembled WGS sequence"/>
</dbReference>
<dbReference type="EMBL" id="KK116951">
    <property type="protein sequence ID" value="KFM69173.1"/>
    <property type="molecule type" value="Genomic_DNA"/>
</dbReference>
<dbReference type="OrthoDB" id="6433690at2759"/>
<dbReference type="GO" id="GO:0003676">
    <property type="term" value="F:nucleic acid binding"/>
    <property type="evidence" value="ECO:0007669"/>
    <property type="project" value="InterPro"/>
</dbReference>
<evidence type="ECO:0000313" key="1">
    <source>
        <dbReference type="EMBL" id="KFM69173.1"/>
    </source>
</evidence>
<accession>A0A087TVN4</accession>
<name>A0A087TVN4_STEMI</name>
<gene>
    <name evidence="1" type="ORF">X975_25474</name>
</gene>
<dbReference type="AlphaFoldDB" id="A0A087TVN4"/>
<evidence type="ECO:0000313" key="2">
    <source>
        <dbReference type="Proteomes" id="UP000054359"/>
    </source>
</evidence>
<dbReference type="SUPFAM" id="SSF53098">
    <property type="entry name" value="Ribonuclease H-like"/>
    <property type="match status" value="1"/>
</dbReference>
<protein>
    <recommendedName>
        <fullName evidence="3">RNase H type-1 domain-containing protein</fullName>
    </recommendedName>
</protein>
<sequence>MYTDGNKVEYSRAGSGVLIRGPNKIMKRIPDFSSVFKREFIAIDEGLSCILSFLDPQVIWIMTDSRNAIQHLSN</sequence>
<dbReference type="InterPro" id="IPR012337">
    <property type="entry name" value="RNaseH-like_sf"/>
</dbReference>
<organism evidence="1 2">
    <name type="scientific">Stegodyphus mimosarum</name>
    <name type="common">African social velvet spider</name>
    <dbReference type="NCBI Taxonomy" id="407821"/>
    <lineage>
        <taxon>Eukaryota</taxon>
        <taxon>Metazoa</taxon>
        <taxon>Ecdysozoa</taxon>
        <taxon>Arthropoda</taxon>
        <taxon>Chelicerata</taxon>
        <taxon>Arachnida</taxon>
        <taxon>Araneae</taxon>
        <taxon>Araneomorphae</taxon>
        <taxon>Entelegynae</taxon>
        <taxon>Eresoidea</taxon>
        <taxon>Eresidae</taxon>
        <taxon>Stegodyphus</taxon>
    </lineage>
</organism>
<reference evidence="1 2" key="1">
    <citation type="submission" date="2013-11" db="EMBL/GenBank/DDBJ databases">
        <title>Genome sequencing of Stegodyphus mimosarum.</title>
        <authorList>
            <person name="Bechsgaard J."/>
        </authorList>
    </citation>
    <scope>NUCLEOTIDE SEQUENCE [LARGE SCALE GENOMIC DNA]</scope>
</reference>
<proteinExistence type="predicted"/>
<keyword evidence="2" id="KW-1185">Reference proteome</keyword>
<feature type="non-terminal residue" evidence="1">
    <location>
        <position position="74"/>
    </location>
</feature>
<dbReference type="InterPro" id="IPR036397">
    <property type="entry name" value="RNaseH_sf"/>
</dbReference>
<dbReference type="Gene3D" id="3.30.420.10">
    <property type="entry name" value="Ribonuclease H-like superfamily/Ribonuclease H"/>
    <property type="match status" value="1"/>
</dbReference>